<dbReference type="EMBL" id="FUWJ01000015">
    <property type="protein sequence ID" value="SKA37824.1"/>
    <property type="molecule type" value="Genomic_DNA"/>
</dbReference>
<proteinExistence type="predicted"/>
<evidence type="ECO:0000313" key="1">
    <source>
        <dbReference type="EMBL" id="SKA37824.1"/>
    </source>
</evidence>
<dbReference type="STRING" id="225324.SAMN02745126_05964"/>
<dbReference type="Gene3D" id="2.60.120.620">
    <property type="entry name" value="q2cbj1_9rhob like domain"/>
    <property type="match status" value="1"/>
</dbReference>
<sequence>MVADTDLLRRALDAVRAQIPQDQWDSFAEAIVRDRQGFDADLRGDVPADNFRHLLPSLKESSWTKLPMAFQGVPEIKDYLLRLPVHKGPHIYANDGIQMPLEAARAQFPIVGYRSDQLLRAPGLLDQLNDPRLIDLIESYMGCVPTLYSVNCWWSFPAEKPELFYSQYYHRDTDDWRFLTLFIYLTDVDAQGGPHQIIPGSHSAAGMAALARKNSWFRPGDISKTFVNAMGEQFAAETERRFGAHAIELTGPAGTMLLVNTLSLHRGLMPTKSPRLLLWARYGLGRTCISADQEHGPLARRQVQVRMPATPRNRYINRLMVDFDIGPQS</sequence>
<evidence type="ECO:0000313" key="2">
    <source>
        <dbReference type="Proteomes" id="UP000190092"/>
    </source>
</evidence>
<dbReference type="AlphaFoldDB" id="A0A1T4TBH1"/>
<accession>A0A1T4TBH1</accession>
<name>A0A1T4TBH1_9HYPH</name>
<protein>
    <recommendedName>
        <fullName evidence="3">Phytanoyl-CoA dioxygenase (PhyH)</fullName>
    </recommendedName>
</protein>
<evidence type="ECO:0008006" key="3">
    <source>
        <dbReference type="Google" id="ProtNLM"/>
    </source>
</evidence>
<dbReference type="RefSeq" id="WP_085937704.1">
    <property type="nucleotide sequence ID" value="NZ_FUWJ01000015.1"/>
</dbReference>
<reference evidence="2" key="1">
    <citation type="submission" date="2017-02" db="EMBL/GenBank/DDBJ databases">
        <authorList>
            <person name="Varghese N."/>
            <person name="Submissions S."/>
        </authorList>
    </citation>
    <scope>NUCLEOTIDE SEQUENCE [LARGE SCALE GENOMIC DNA]</scope>
    <source>
        <strain evidence="2">ATCC 27094</strain>
    </source>
</reference>
<dbReference type="Proteomes" id="UP000190092">
    <property type="component" value="Unassembled WGS sequence"/>
</dbReference>
<keyword evidence="2" id="KW-1185">Reference proteome</keyword>
<gene>
    <name evidence="1" type="ORF">SAMN02745126_05964</name>
</gene>
<organism evidence="1 2">
    <name type="scientific">Enhydrobacter aerosaccus</name>
    <dbReference type="NCBI Taxonomy" id="225324"/>
    <lineage>
        <taxon>Bacteria</taxon>
        <taxon>Pseudomonadati</taxon>
        <taxon>Pseudomonadota</taxon>
        <taxon>Alphaproteobacteria</taxon>
        <taxon>Hyphomicrobiales</taxon>
        <taxon>Enhydrobacter</taxon>
    </lineage>
</organism>
<dbReference type="SUPFAM" id="SSF51197">
    <property type="entry name" value="Clavaminate synthase-like"/>
    <property type="match status" value="1"/>
</dbReference>
<dbReference type="OrthoDB" id="324927at2"/>